<evidence type="ECO:0000313" key="3">
    <source>
        <dbReference type="Proteomes" id="UP000095200"/>
    </source>
</evidence>
<keyword evidence="3" id="KW-1185">Reference proteome</keyword>
<dbReference type="InterPro" id="IPR036390">
    <property type="entry name" value="WH_DNA-bd_sf"/>
</dbReference>
<evidence type="ECO:0000313" key="2">
    <source>
        <dbReference type="EMBL" id="GAU09720.1"/>
    </source>
</evidence>
<dbReference type="InterPro" id="IPR015102">
    <property type="entry name" value="Tscrpt_reg_HTH_FeoC"/>
</dbReference>
<feature type="domain" description="Transcriptional regulator HTH-type FeoC" evidence="1">
    <location>
        <begin position="5"/>
        <end position="70"/>
    </location>
</feature>
<evidence type="ECO:0000259" key="1">
    <source>
        <dbReference type="Pfam" id="PF09012"/>
    </source>
</evidence>
<dbReference type="AlphaFoldDB" id="A0A194AKF6"/>
<dbReference type="Proteomes" id="UP000095200">
    <property type="component" value="Unassembled WGS sequence"/>
</dbReference>
<proteinExistence type="predicted"/>
<dbReference type="Gene3D" id="1.10.10.10">
    <property type="entry name" value="Winged helix-like DNA-binding domain superfamily/Winged helix DNA-binding domain"/>
    <property type="match status" value="1"/>
</dbReference>
<dbReference type="STRING" id="1592317.DPF_2451"/>
<sequence length="73" mass="8383">MTPIEIRKYLQERKLATLHDIALHFRMPAQAIIPMLELWVDKGKVRKHSGKLGCAKGCCKCDPATIETYEWLS</sequence>
<reference evidence="3" key="1">
    <citation type="submission" date="2016-06" db="EMBL/GenBank/DDBJ databases">
        <title>Draft genome sequence of Desulfoplanes formicivorans strain Pf12B.</title>
        <authorList>
            <person name="Watanabe M."/>
            <person name="Kojima H."/>
            <person name="Fukui M."/>
        </authorList>
    </citation>
    <scope>NUCLEOTIDE SEQUENCE [LARGE SCALE GENOMIC DNA]</scope>
    <source>
        <strain evidence="3">Pf12B</strain>
    </source>
</reference>
<dbReference type="InterPro" id="IPR036388">
    <property type="entry name" value="WH-like_DNA-bd_sf"/>
</dbReference>
<gene>
    <name evidence="2" type="ORF">DPF_2451</name>
</gene>
<comment type="caution">
    <text evidence="2">The sequence shown here is derived from an EMBL/GenBank/DDBJ whole genome shotgun (WGS) entry which is preliminary data.</text>
</comment>
<dbReference type="EMBL" id="BDFE01000020">
    <property type="protein sequence ID" value="GAU09720.1"/>
    <property type="molecule type" value="Genomic_DNA"/>
</dbReference>
<protein>
    <recommendedName>
        <fullName evidence="1">Transcriptional regulator HTH-type FeoC domain-containing protein</fullName>
    </recommendedName>
</protein>
<accession>A0A194AKF6</accession>
<dbReference type="Pfam" id="PF09012">
    <property type="entry name" value="FeoC"/>
    <property type="match status" value="1"/>
</dbReference>
<name>A0A194AKF6_9BACT</name>
<dbReference type="RefSeq" id="WP_069859967.1">
    <property type="nucleotide sequence ID" value="NZ_BDFE01000020.1"/>
</dbReference>
<organism evidence="2 3">
    <name type="scientific">Desulfoplanes formicivorans</name>
    <dbReference type="NCBI Taxonomy" id="1592317"/>
    <lineage>
        <taxon>Bacteria</taxon>
        <taxon>Pseudomonadati</taxon>
        <taxon>Thermodesulfobacteriota</taxon>
        <taxon>Desulfovibrionia</taxon>
        <taxon>Desulfovibrionales</taxon>
        <taxon>Desulfoplanaceae</taxon>
        <taxon>Desulfoplanes</taxon>
    </lineage>
</organism>
<dbReference type="SUPFAM" id="SSF46785">
    <property type="entry name" value="Winged helix' DNA-binding domain"/>
    <property type="match status" value="1"/>
</dbReference>